<name>A0ABP1C3R9_9BRYO</name>
<accession>A0ABP1C3R9</accession>
<gene>
    <name evidence="6" type="ORF">CSSPJE1EN2_LOCUS24439</name>
</gene>
<evidence type="ECO:0000313" key="7">
    <source>
        <dbReference type="Proteomes" id="UP001497522"/>
    </source>
</evidence>
<comment type="similarity">
    <text evidence="1 5">Belongs to the universal ribosomal protein uL14 family.</text>
</comment>
<dbReference type="PANTHER" id="PTHR11761:SF3">
    <property type="entry name" value="LARGE RIBOSOMAL SUBUNIT PROTEIN UL14M"/>
    <property type="match status" value="1"/>
</dbReference>
<keyword evidence="2" id="KW-0694">RNA-binding</keyword>
<dbReference type="NCBIfam" id="TIGR01067">
    <property type="entry name" value="rplN_bact"/>
    <property type="match status" value="1"/>
</dbReference>
<dbReference type="SMART" id="SM01374">
    <property type="entry name" value="Ribosomal_L14"/>
    <property type="match status" value="1"/>
</dbReference>
<dbReference type="Gene3D" id="2.40.150.20">
    <property type="entry name" value="Ribosomal protein L14"/>
    <property type="match status" value="1"/>
</dbReference>
<evidence type="ECO:0000256" key="2">
    <source>
        <dbReference type="ARBA" id="ARBA00022884"/>
    </source>
</evidence>
<evidence type="ECO:0000256" key="3">
    <source>
        <dbReference type="ARBA" id="ARBA00022980"/>
    </source>
</evidence>
<dbReference type="InterPro" id="IPR019972">
    <property type="entry name" value="Ribosomal_uL14_CS"/>
</dbReference>
<evidence type="ECO:0000256" key="5">
    <source>
        <dbReference type="RuleBase" id="RU003949"/>
    </source>
</evidence>
<evidence type="ECO:0000256" key="4">
    <source>
        <dbReference type="ARBA" id="ARBA00023274"/>
    </source>
</evidence>
<keyword evidence="4 5" id="KW-0687">Ribonucleoprotein</keyword>
<evidence type="ECO:0000313" key="6">
    <source>
        <dbReference type="EMBL" id="CAK9883188.1"/>
    </source>
</evidence>
<keyword evidence="3 5" id="KW-0689">Ribosomal protein</keyword>
<dbReference type="HAMAP" id="MF_01367">
    <property type="entry name" value="Ribosomal_uL14"/>
    <property type="match status" value="1"/>
</dbReference>
<dbReference type="InterPro" id="IPR000218">
    <property type="entry name" value="Ribosomal_uL14"/>
</dbReference>
<organism evidence="6 7">
    <name type="scientific">Sphagnum jensenii</name>
    <dbReference type="NCBI Taxonomy" id="128206"/>
    <lineage>
        <taxon>Eukaryota</taxon>
        <taxon>Viridiplantae</taxon>
        <taxon>Streptophyta</taxon>
        <taxon>Embryophyta</taxon>
        <taxon>Bryophyta</taxon>
        <taxon>Sphagnophytina</taxon>
        <taxon>Sphagnopsida</taxon>
        <taxon>Sphagnales</taxon>
        <taxon>Sphagnaceae</taxon>
        <taxon>Sphagnum</taxon>
    </lineage>
</organism>
<dbReference type="Pfam" id="PF00238">
    <property type="entry name" value="Ribosomal_L14"/>
    <property type="match status" value="1"/>
</dbReference>
<dbReference type="SUPFAM" id="SSF50193">
    <property type="entry name" value="Ribosomal protein L14"/>
    <property type="match status" value="1"/>
</dbReference>
<evidence type="ECO:0008006" key="8">
    <source>
        <dbReference type="Google" id="ProtNLM"/>
    </source>
</evidence>
<dbReference type="PANTHER" id="PTHR11761">
    <property type="entry name" value="50S/60S RIBOSOMAL PROTEIN L14/L23"/>
    <property type="match status" value="1"/>
</dbReference>
<evidence type="ECO:0000256" key="1">
    <source>
        <dbReference type="ARBA" id="ARBA00010745"/>
    </source>
</evidence>
<sequence length="120" mass="13585">MCISILRASNWKYAHIGDIIIAMVKEAIPNMPLQKSKVIRAVVVRTCKELKHKNGTSVQFDDNVVVVINQKGKPKGTHIFSPIAQELQESNFMKIVSLAPKILYMRRGNNKILELIVFQV</sequence>
<dbReference type="CDD" id="cd00337">
    <property type="entry name" value="Ribosomal_uL14"/>
    <property type="match status" value="1"/>
</dbReference>
<protein>
    <recommendedName>
        <fullName evidence="8">50S ribosomal protein L14, chloroplastic</fullName>
    </recommendedName>
</protein>
<keyword evidence="7" id="KW-1185">Reference proteome</keyword>
<reference evidence="6" key="1">
    <citation type="submission" date="2024-03" db="EMBL/GenBank/DDBJ databases">
        <authorList>
            <consortium name="ELIXIR-Norway"/>
            <consortium name="Elixir Norway"/>
        </authorList>
    </citation>
    <scope>NUCLEOTIDE SEQUENCE</scope>
</reference>
<dbReference type="Proteomes" id="UP001497522">
    <property type="component" value="Chromosome 9"/>
</dbReference>
<dbReference type="PROSITE" id="PS00049">
    <property type="entry name" value="RIBOSOMAL_L14"/>
    <property type="match status" value="1"/>
</dbReference>
<dbReference type="InterPro" id="IPR005745">
    <property type="entry name" value="Ribosomal_uL14_bac-type"/>
</dbReference>
<dbReference type="InterPro" id="IPR036853">
    <property type="entry name" value="Ribosomal_uL14_sf"/>
</dbReference>
<dbReference type="EMBL" id="OZ023710">
    <property type="protein sequence ID" value="CAK9883188.1"/>
    <property type="molecule type" value="Genomic_DNA"/>
</dbReference>
<proteinExistence type="inferred from homology"/>